<feature type="transmembrane region" description="Helical" evidence="8">
    <location>
        <begin position="261"/>
        <end position="280"/>
    </location>
</feature>
<keyword evidence="7 8" id="KW-0472">Membrane</keyword>
<feature type="transmembrane region" description="Helical" evidence="8">
    <location>
        <begin position="37"/>
        <end position="57"/>
    </location>
</feature>
<name>A0AA37IWW2_9FIRM</name>
<evidence type="ECO:0000256" key="4">
    <source>
        <dbReference type="ARBA" id="ARBA00022475"/>
    </source>
</evidence>
<feature type="transmembrane region" description="Helical" evidence="8">
    <location>
        <begin position="69"/>
        <end position="92"/>
    </location>
</feature>
<evidence type="ECO:0000313" key="10">
    <source>
        <dbReference type="Proteomes" id="UP001055185"/>
    </source>
</evidence>
<dbReference type="Pfam" id="PF03547">
    <property type="entry name" value="Mem_trans"/>
    <property type="match status" value="1"/>
</dbReference>
<dbReference type="GO" id="GO:0055085">
    <property type="term" value="P:transmembrane transport"/>
    <property type="evidence" value="ECO:0007669"/>
    <property type="project" value="InterPro"/>
</dbReference>
<organism evidence="9 10">
    <name type="scientific">Faecalibacterium gallinarum</name>
    <dbReference type="NCBI Taxonomy" id="2903556"/>
    <lineage>
        <taxon>Bacteria</taxon>
        <taxon>Bacillati</taxon>
        <taxon>Bacillota</taxon>
        <taxon>Clostridia</taxon>
        <taxon>Eubacteriales</taxon>
        <taxon>Oscillospiraceae</taxon>
        <taxon>Faecalibacterium</taxon>
    </lineage>
</organism>
<keyword evidence="6 8" id="KW-1133">Transmembrane helix</keyword>
<reference evidence="9" key="1">
    <citation type="journal article" date="2022" name="Int. J. Syst. Evol. Microbiol.">
        <title>Genome-based, phenotypic and chemotaxonomic classification of Faecalibacterium strains: proposal of three novel species Faecalibacterium duncaniae sp. nov., Faecalibacterium hattorii sp. nov. and Faecalibacterium gallinarum sp. nov. .</title>
        <authorList>
            <person name="Sakamoto M."/>
            <person name="Sakurai N."/>
            <person name="Tanno H."/>
            <person name="Iino T."/>
            <person name="Ohkuma M."/>
            <person name="Endo A."/>
        </authorList>
    </citation>
    <scope>NUCLEOTIDE SEQUENCE</scope>
    <source>
        <strain evidence="9">JCM 17207</strain>
    </source>
</reference>
<evidence type="ECO:0000256" key="5">
    <source>
        <dbReference type="ARBA" id="ARBA00022692"/>
    </source>
</evidence>
<protein>
    <submittedName>
        <fullName evidence="9">Transporter</fullName>
    </submittedName>
</protein>
<dbReference type="InterPro" id="IPR004776">
    <property type="entry name" value="Mem_transp_PIN-like"/>
</dbReference>
<dbReference type="PANTHER" id="PTHR36838">
    <property type="entry name" value="AUXIN EFFLUX CARRIER FAMILY PROTEIN"/>
    <property type="match status" value="1"/>
</dbReference>
<gene>
    <name evidence="9" type="ORF">JCM17207_04850</name>
</gene>
<feature type="transmembrane region" description="Helical" evidence="8">
    <location>
        <begin position="292"/>
        <end position="311"/>
    </location>
</feature>
<proteinExistence type="inferred from homology"/>
<evidence type="ECO:0000256" key="1">
    <source>
        <dbReference type="ARBA" id="ARBA00004651"/>
    </source>
</evidence>
<keyword evidence="5 8" id="KW-0812">Transmembrane</keyword>
<evidence type="ECO:0000256" key="2">
    <source>
        <dbReference type="ARBA" id="ARBA00010145"/>
    </source>
</evidence>
<comment type="subcellular location">
    <subcellularLocation>
        <location evidence="1">Cell membrane</location>
        <topology evidence="1">Multi-pass membrane protein</topology>
    </subcellularLocation>
</comment>
<evidence type="ECO:0000313" key="9">
    <source>
        <dbReference type="EMBL" id="GJN63860.1"/>
    </source>
</evidence>
<dbReference type="InterPro" id="IPR038770">
    <property type="entry name" value="Na+/solute_symporter_sf"/>
</dbReference>
<keyword evidence="3" id="KW-0813">Transport</keyword>
<dbReference type="PANTHER" id="PTHR36838:SF4">
    <property type="entry name" value="AUXIN EFFLUX CARRIER FAMILY PROTEIN"/>
    <property type="match status" value="1"/>
</dbReference>
<keyword evidence="10" id="KW-1185">Reference proteome</keyword>
<feature type="transmembrane region" description="Helical" evidence="8">
    <location>
        <begin position="201"/>
        <end position="220"/>
    </location>
</feature>
<evidence type="ECO:0000256" key="6">
    <source>
        <dbReference type="ARBA" id="ARBA00022989"/>
    </source>
</evidence>
<dbReference type="EMBL" id="BQKV01000020">
    <property type="protein sequence ID" value="GJN63860.1"/>
    <property type="molecule type" value="Genomic_DNA"/>
</dbReference>
<evidence type="ECO:0000256" key="3">
    <source>
        <dbReference type="ARBA" id="ARBA00022448"/>
    </source>
</evidence>
<keyword evidence="4" id="KW-1003">Cell membrane</keyword>
<dbReference type="RefSeq" id="WP_238316112.1">
    <property type="nucleotide sequence ID" value="NZ_BQKV01000020.1"/>
</dbReference>
<evidence type="ECO:0000256" key="8">
    <source>
        <dbReference type="SAM" id="Phobius"/>
    </source>
</evidence>
<feature type="transmembrane region" description="Helical" evidence="8">
    <location>
        <begin position="232"/>
        <end position="255"/>
    </location>
</feature>
<dbReference type="Gene3D" id="1.20.1530.20">
    <property type="match status" value="1"/>
</dbReference>
<dbReference type="GO" id="GO:0005886">
    <property type="term" value="C:plasma membrane"/>
    <property type="evidence" value="ECO:0007669"/>
    <property type="project" value="UniProtKB-SubCell"/>
</dbReference>
<feature type="transmembrane region" description="Helical" evidence="8">
    <location>
        <begin position="128"/>
        <end position="149"/>
    </location>
</feature>
<comment type="caution">
    <text evidence="9">The sequence shown here is derived from an EMBL/GenBank/DDBJ whole genome shotgun (WGS) entry which is preliminary data.</text>
</comment>
<comment type="similarity">
    <text evidence="2">Belongs to the auxin efflux carrier (TC 2.A.69) family.</text>
</comment>
<sequence>MGENLLFSLNSTMPMFFLILFGYILKRINFLDNNFIATANKFVFHVTLPVMLFLDLAGTDLRASFDGRYILFCAGVTTASILVIWVLARLLLRDKSLVGEFVQACYRSSAAILGAAFIQNIYGSSGMSGLMILGSVPLYNIFAVLILTLESPAAEGQKDTAAKLKKSLKGIVTNPILLGILAGLAAALVRLPIPAMAEKTLSSLSALTSPLALLAIGAGFKGRAALGQLRLTAIAAATKLVILPALFLPLAVRLGFADEKLVALLVMLGSITTPSSYVMARQMGHDGTLTGSVCVVTTVLSALTLTGWLFWARTNGYIL</sequence>
<dbReference type="Proteomes" id="UP001055185">
    <property type="component" value="Unassembled WGS sequence"/>
</dbReference>
<evidence type="ECO:0000256" key="7">
    <source>
        <dbReference type="ARBA" id="ARBA00023136"/>
    </source>
</evidence>
<feature type="transmembrane region" description="Helical" evidence="8">
    <location>
        <begin position="170"/>
        <end position="189"/>
    </location>
</feature>
<accession>A0AA37IWW2</accession>
<feature type="transmembrane region" description="Helical" evidence="8">
    <location>
        <begin position="6"/>
        <end position="25"/>
    </location>
</feature>
<dbReference type="AlphaFoldDB" id="A0AA37IWW2"/>